<proteinExistence type="predicted"/>
<gene>
    <name evidence="1" type="ORF">H9791_03500</name>
</gene>
<reference evidence="1" key="2">
    <citation type="submission" date="2021-04" db="EMBL/GenBank/DDBJ databases">
        <authorList>
            <person name="Gilroy R."/>
        </authorList>
    </citation>
    <scope>NUCLEOTIDE SEQUENCE</scope>
    <source>
        <strain evidence="1">B3-3758</strain>
    </source>
</reference>
<evidence type="ECO:0000313" key="2">
    <source>
        <dbReference type="Proteomes" id="UP000824236"/>
    </source>
</evidence>
<evidence type="ECO:0000313" key="1">
    <source>
        <dbReference type="EMBL" id="MBU3813559.1"/>
    </source>
</evidence>
<reference evidence="1" key="1">
    <citation type="journal article" date="2021" name="PeerJ">
        <title>Extensive microbial diversity within the chicken gut microbiome revealed by metagenomics and culture.</title>
        <authorList>
            <person name="Gilroy R."/>
            <person name="Ravi A."/>
            <person name="Getino M."/>
            <person name="Pursley I."/>
            <person name="Horton D.L."/>
            <person name="Alikhan N.F."/>
            <person name="Baker D."/>
            <person name="Gharbi K."/>
            <person name="Hall N."/>
            <person name="Watson M."/>
            <person name="Adriaenssens E.M."/>
            <person name="Foster-Nyarko E."/>
            <person name="Jarju S."/>
            <person name="Secka A."/>
            <person name="Antonio M."/>
            <person name="Oren A."/>
            <person name="Chaudhuri R.R."/>
            <person name="La Ragione R."/>
            <person name="Hildebrand F."/>
            <person name="Pallen M.J."/>
        </authorList>
    </citation>
    <scope>NUCLEOTIDE SEQUENCE</scope>
    <source>
        <strain evidence="1">B3-3758</strain>
    </source>
</reference>
<dbReference type="AlphaFoldDB" id="A0A9E2KFX5"/>
<organism evidence="1 2">
    <name type="scientific">Candidatus Bacteroides intestinipullorum</name>
    <dbReference type="NCBI Taxonomy" id="2838471"/>
    <lineage>
        <taxon>Bacteria</taxon>
        <taxon>Pseudomonadati</taxon>
        <taxon>Bacteroidota</taxon>
        <taxon>Bacteroidia</taxon>
        <taxon>Bacteroidales</taxon>
        <taxon>Bacteroidaceae</taxon>
        <taxon>Bacteroides</taxon>
    </lineage>
</organism>
<protein>
    <submittedName>
        <fullName evidence="1">Uncharacterized protein</fullName>
    </submittedName>
</protein>
<dbReference type="Proteomes" id="UP000824236">
    <property type="component" value="Unassembled WGS sequence"/>
</dbReference>
<accession>A0A9E2KFX5</accession>
<sequence>MRKKGSVFVLSDSRNRDLLRAYNEQVKKQLRLYGRITKTGLIERAVSSPASRFWVSSERACVIIYRLEKGESIGYMKENKLRFYTELYKAFCLYREQHPEITCVKHLVEIVVMQPAPCFPITPRVARNIIEKMRRKCQQEKINKLNGK</sequence>
<comment type="caution">
    <text evidence="1">The sequence shown here is derived from an EMBL/GenBank/DDBJ whole genome shotgun (WGS) entry which is preliminary data.</text>
</comment>
<name>A0A9E2KFX5_9BACE</name>
<dbReference type="EMBL" id="JAHLFO010000040">
    <property type="protein sequence ID" value="MBU3813559.1"/>
    <property type="molecule type" value="Genomic_DNA"/>
</dbReference>